<accession>A0A507BIS5</accession>
<evidence type="ECO:0000259" key="3">
    <source>
        <dbReference type="Pfam" id="PF00248"/>
    </source>
</evidence>
<keyword evidence="1" id="KW-0560">Oxidoreductase</keyword>
<dbReference type="STRING" id="1093900.A0A507BIS5"/>
<dbReference type="OrthoDB" id="48988at2759"/>
<evidence type="ECO:0000256" key="2">
    <source>
        <dbReference type="ARBA" id="ARBA00038157"/>
    </source>
</evidence>
<feature type="domain" description="NADP-dependent oxidoreductase" evidence="3">
    <location>
        <begin position="31"/>
        <end position="340"/>
    </location>
</feature>
<dbReference type="InterPro" id="IPR036812">
    <property type="entry name" value="NAD(P)_OxRdtase_dom_sf"/>
</dbReference>
<sequence length="383" mass="42025">MADIFTPPPEPKTELGRHRILSPSAGIRVSPLQLGGMSIGDAWTAGMGKTSKQACFELLDSFVEAGGNFVDTANNYQDGQSETWIGEWMIERGNRESLVIATKYTAHPHLHDRGKGPHSVNTSGNHKRSMFMSLNESLKRLQTGFVDIFYVHWWDWSTSIEEIMDSLHILVSQGKTMYLGISDSPAWVVSAANTYARAHGKTPFSIYQGRWNVMARDFEREILPMAAYHGLALAPWDVLGGGKFQTEQALKDRQKSGEGLRALLGAEQTEQEKKVSAALAKVAKEQGSESVTAIALAYVLAKAPYVFPIMGGRKTKHLEQNIKALTLKLTDDQVKYLESVTPLDVGFPGNFIGTDPKSGGTGGLTGNYSHLSWVQSPKAIGRE</sequence>
<dbReference type="RefSeq" id="XP_030999030.1">
    <property type="nucleotide sequence ID" value="XM_031135021.1"/>
</dbReference>
<comment type="similarity">
    <text evidence="2">Belongs to the aldo/keto reductase family. Aldo/keto reductase 2 subfamily.</text>
</comment>
<reference evidence="4 5" key="1">
    <citation type="submission" date="2019-06" db="EMBL/GenBank/DDBJ databases">
        <title>Draft genome sequence of the filamentous fungus Phialemoniopsis curvata isolated from diesel fuel.</title>
        <authorList>
            <person name="Varaljay V.A."/>
            <person name="Lyon W.J."/>
            <person name="Crouch A.L."/>
            <person name="Drake C.E."/>
            <person name="Hollomon J.M."/>
            <person name="Nadeau L.J."/>
            <person name="Nunn H.S."/>
            <person name="Stevenson B.S."/>
            <person name="Bojanowski C.L."/>
            <person name="Crookes-Goodson W.J."/>
        </authorList>
    </citation>
    <scope>NUCLEOTIDE SEQUENCE [LARGE SCALE GENOMIC DNA]</scope>
    <source>
        <strain evidence="4 5">D216</strain>
    </source>
</reference>
<name>A0A507BIS5_9PEZI</name>
<evidence type="ECO:0000313" key="5">
    <source>
        <dbReference type="Proteomes" id="UP000319257"/>
    </source>
</evidence>
<dbReference type="InParanoid" id="A0A507BIS5"/>
<dbReference type="AlphaFoldDB" id="A0A507BIS5"/>
<comment type="caution">
    <text evidence="4">The sequence shown here is derived from an EMBL/GenBank/DDBJ whole genome shotgun (WGS) entry which is preliminary data.</text>
</comment>
<dbReference type="Proteomes" id="UP000319257">
    <property type="component" value="Unassembled WGS sequence"/>
</dbReference>
<dbReference type="Gene3D" id="3.20.20.100">
    <property type="entry name" value="NADP-dependent oxidoreductase domain"/>
    <property type="match status" value="1"/>
</dbReference>
<evidence type="ECO:0000313" key="4">
    <source>
        <dbReference type="EMBL" id="TPX17319.1"/>
    </source>
</evidence>
<dbReference type="InterPro" id="IPR023210">
    <property type="entry name" value="NADP_OxRdtase_dom"/>
</dbReference>
<dbReference type="GO" id="GO:0016491">
    <property type="term" value="F:oxidoreductase activity"/>
    <property type="evidence" value="ECO:0007669"/>
    <property type="project" value="UniProtKB-KW"/>
</dbReference>
<dbReference type="PANTHER" id="PTHR43364">
    <property type="entry name" value="NADH-SPECIFIC METHYLGLYOXAL REDUCTASE-RELATED"/>
    <property type="match status" value="1"/>
</dbReference>
<proteinExistence type="inferred from homology"/>
<organism evidence="4 5">
    <name type="scientific">Thyridium curvatum</name>
    <dbReference type="NCBI Taxonomy" id="1093900"/>
    <lineage>
        <taxon>Eukaryota</taxon>
        <taxon>Fungi</taxon>
        <taxon>Dikarya</taxon>
        <taxon>Ascomycota</taxon>
        <taxon>Pezizomycotina</taxon>
        <taxon>Sordariomycetes</taxon>
        <taxon>Sordariomycetidae</taxon>
        <taxon>Thyridiales</taxon>
        <taxon>Thyridiaceae</taxon>
        <taxon>Thyridium</taxon>
    </lineage>
</organism>
<protein>
    <recommendedName>
        <fullName evidence="3">NADP-dependent oxidoreductase domain-containing protein</fullName>
    </recommendedName>
</protein>
<dbReference type="Pfam" id="PF00248">
    <property type="entry name" value="Aldo_ket_red"/>
    <property type="match status" value="1"/>
</dbReference>
<gene>
    <name evidence="4" type="ORF">E0L32_012206</name>
</gene>
<dbReference type="EMBL" id="SKBQ01000144">
    <property type="protein sequence ID" value="TPX17319.1"/>
    <property type="molecule type" value="Genomic_DNA"/>
</dbReference>
<evidence type="ECO:0000256" key="1">
    <source>
        <dbReference type="ARBA" id="ARBA00023002"/>
    </source>
</evidence>
<dbReference type="SUPFAM" id="SSF51430">
    <property type="entry name" value="NAD(P)-linked oxidoreductase"/>
    <property type="match status" value="1"/>
</dbReference>
<keyword evidence="5" id="KW-1185">Reference proteome</keyword>
<dbReference type="GeneID" id="41979653"/>
<dbReference type="InterPro" id="IPR050523">
    <property type="entry name" value="AKR_Detox_Biosynth"/>
</dbReference>
<dbReference type="PANTHER" id="PTHR43364:SF2">
    <property type="entry name" value="ARYL-ALCOHOL DEHYDROGENASE AAD10-RELATED"/>
    <property type="match status" value="1"/>
</dbReference>